<organism evidence="1 2">
    <name type="scientific">Stentor coeruleus</name>
    <dbReference type="NCBI Taxonomy" id="5963"/>
    <lineage>
        <taxon>Eukaryota</taxon>
        <taxon>Sar</taxon>
        <taxon>Alveolata</taxon>
        <taxon>Ciliophora</taxon>
        <taxon>Postciliodesmatophora</taxon>
        <taxon>Heterotrichea</taxon>
        <taxon>Heterotrichida</taxon>
        <taxon>Stentoridae</taxon>
        <taxon>Stentor</taxon>
    </lineage>
</organism>
<gene>
    <name evidence="1" type="ORF">SteCoe_9731</name>
</gene>
<sequence>MMIRNQEKLKPYHFSHVKENVAKCLKNFAPRCASKCLNTGFHQNLDIALHDMVEIQEEFIQKRKKLRHGLHIISTYEEKIAHSISPTVANNQFFIAQTPKHLIIANNRRIGRSLTPIESRLLHLPEKHSNIDLFIECCQGIKEENKRLNRQLPNLGRYMNYGYKKMEHEVEKVKEECSEDPFYYKSLRALNRHIKKMIVY</sequence>
<reference evidence="1 2" key="1">
    <citation type="submission" date="2016-11" db="EMBL/GenBank/DDBJ databases">
        <title>The macronuclear genome of Stentor coeruleus: a giant cell with tiny introns.</title>
        <authorList>
            <person name="Slabodnick M."/>
            <person name="Ruby J.G."/>
            <person name="Reiff S.B."/>
            <person name="Swart E.C."/>
            <person name="Gosai S."/>
            <person name="Prabakaran S."/>
            <person name="Witkowska E."/>
            <person name="Larue G.E."/>
            <person name="Fisher S."/>
            <person name="Freeman R.M."/>
            <person name="Gunawardena J."/>
            <person name="Chu W."/>
            <person name="Stover N.A."/>
            <person name="Gregory B.D."/>
            <person name="Nowacki M."/>
            <person name="Derisi J."/>
            <person name="Roy S.W."/>
            <person name="Marshall W.F."/>
            <person name="Sood P."/>
        </authorList>
    </citation>
    <scope>NUCLEOTIDE SEQUENCE [LARGE SCALE GENOMIC DNA]</scope>
    <source>
        <strain evidence="1">WM001</strain>
    </source>
</reference>
<proteinExistence type="predicted"/>
<dbReference type="Proteomes" id="UP000187209">
    <property type="component" value="Unassembled WGS sequence"/>
</dbReference>
<protein>
    <submittedName>
        <fullName evidence="1">Uncharacterized protein</fullName>
    </submittedName>
</protein>
<name>A0A1R2CH45_9CILI</name>
<evidence type="ECO:0000313" key="2">
    <source>
        <dbReference type="Proteomes" id="UP000187209"/>
    </source>
</evidence>
<accession>A0A1R2CH45</accession>
<dbReference type="AlphaFoldDB" id="A0A1R2CH45"/>
<comment type="caution">
    <text evidence="1">The sequence shown here is derived from an EMBL/GenBank/DDBJ whole genome shotgun (WGS) entry which is preliminary data.</text>
</comment>
<dbReference type="EMBL" id="MPUH01000153">
    <property type="protein sequence ID" value="OMJ88321.1"/>
    <property type="molecule type" value="Genomic_DNA"/>
</dbReference>
<keyword evidence="2" id="KW-1185">Reference proteome</keyword>
<evidence type="ECO:0000313" key="1">
    <source>
        <dbReference type="EMBL" id="OMJ88321.1"/>
    </source>
</evidence>